<comment type="caution">
    <text evidence="1">The sequence shown here is derived from an EMBL/GenBank/DDBJ whole genome shotgun (WGS) entry which is preliminary data.</text>
</comment>
<dbReference type="AlphaFoldDB" id="A0A523UY03"/>
<dbReference type="InterPro" id="IPR026444">
    <property type="entry name" value="Secre_tail"/>
</dbReference>
<dbReference type="PANTHER" id="PTHR42754:SF1">
    <property type="entry name" value="LIPOPROTEIN"/>
    <property type="match status" value="1"/>
</dbReference>
<evidence type="ECO:0000313" key="2">
    <source>
        <dbReference type="Proteomes" id="UP000315525"/>
    </source>
</evidence>
<sequence length="663" mass="72727">MRRTYLVVLLLAGIFLSAFVLPVASPGVITFEKTYGEDIDCYFGRAVQQTSDGGYVVAGFWQYGLFGDIGPLLFKTDSLGNRRWWQAIKPLFDNVANSVQQTFDGGYIVGTMFGMTKTDAVGREVWTRGYGSSVRSVRQTSGGGYIAAGGYLLMTDAVGNLLWARDYGDIGFSVLQTWDEGYVMAGYKDDQVYLVKADHHGDSLWARTYGTGTGYSVWETLDSGYVIGGVTGEDMYLVKTNSLGESLWTRTYGGTGRDYAYSVQQTSDGGYILAGRTDSFTPGYRAYLVKTDSLGYILWTRLYGGSSWTDGFCAQQTSDGGYVIVGDKDCGAYLIKTDEEGGLRTDAGVVTLDAPGDTVLSDSICAVVATVRNFGVTSVTFDVIARIDSLSSDGYEDTVQVEDLPPDSSVEVVFKDWHVPPTDSTIYEMVVCTAVPQDWDTSNDCRSKSIFAYHVTYRDAGVVSVDSPGDTVFIDSLYPVIATVQNFGNIAIDFDVVAFIDGYDDRISVEGLAVGSTIQVTFRDWQVPLADSTTYRMAICTVLPHDSDTSNDCSYKSIFAYNLIGMQEGVKHGLQAADYRLEQNDPNPLRGSTVMGYSLPAAVPVSLKVYDMAGRLIEILVDENQESGTYRIRWQAKDRPAGIYFYRLQAGNFVDMKKMTVVH</sequence>
<organism evidence="1 2">
    <name type="scientific">candidate division TA06 bacterium</name>
    <dbReference type="NCBI Taxonomy" id="2250710"/>
    <lineage>
        <taxon>Bacteria</taxon>
        <taxon>Bacteria division TA06</taxon>
    </lineage>
</organism>
<dbReference type="InterPro" id="IPR011047">
    <property type="entry name" value="Quinoprotein_ADH-like_sf"/>
</dbReference>
<dbReference type="PANTHER" id="PTHR42754">
    <property type="entry name" value="ENDOGLUCANASE"/>
    <property type="match status" value="1"/>
</dbReference>
<dbReference type="Gene3D" id="2.60.40.4070">
    <property type="match status" value="1"/>
</dbReference>
<reference evidence="1 2" key="1">
    <citation type="submission" date="2019-03" db="EMBL/GenBank/DDBJ databases">
        <title>Metabolic potential of uncultured bacteria and archaea associated with petroleum seepage in deep-sea sediments.</title>
        <authorList>
            <person name="Dong X."/>
            <person name="Hubert C."/>
        </authorList>
    </citation>
    <scope>NUCLEOTIDE SEQUENCE [LARGE SCALE GENOMIC DNA]</scope>
    <source>
        <strain evidence="1">E44_bin18</strain>
    </source>
</reference>
<protein>
    <submittedName>
        <fullName evidence="1">T9SS type A sorting domain-containing protein</fullName>
    </submittedName>
</protein>
<dbReference type="EMBL" id="SOJN01000022">
    <property type="protein sequence ID" value="TET47412.1"/>
    <property type="molecule type" value="Genomic_DNA"/>
</dbReference>
<dbReference type="SUPFAM" id="SSF50998">
    <property type="entry name" value="Quinoprotein alcohol dehydrogenase-like"/>
    <property type="match status" value="1"/>
</dbReference>
<name>A0A523UY03_UNCT6</name>
<evidence type="ECO:0000313" key="1">
    <source>
        <dbReference type="EMBL" id="TET47412.1"/>
    </source>
</evidence>
<accession>A0A523UY03</accession>
<gene>
    <name evidence="1" type="ORF">E3J62_01645</name>
</gene>
<dbReference type="NCBIfam" id="TIGR04183">
    <property type="entry name" value="Por_Secre_tail"/>
    <property type="match status" value="1"/>
</dbReference>
<proteinExistence type="predicted"/>
<dbReference type="Proteomes" id="UP000315525">
    <property type="component" value="Unassembled WGS sequence"/>
</dbReference>